<feature type="transmembrane region" description="Helical" evidence="1">
    <location>
        <begin position="137"/>
        <end position="157"/>
    </location>
</feature>
<evidence type="ECO:0000256" key="1">
    <source>
        <dbReference type="SAM" id="Phobius"/>
    </source>
</evidence>
<dbReference type="Pfam" id="PF12158">
    <property type="entry name" value="DUF3592"/>
    <property type="match status" value="1"/>
</dbReference>
<evidence type="ECO:0000313" key="3">
    <source>
        <dbReference type="EMBL" id="KAB0670310.1"/>
    </source>
</evidence>
<dbReference type="InterPro" id="IPR021994">
    <property type="entry name" value="DUF3592"/>
</dbReference>
<keyword evidence="4" id="KW-1185">Reference proteome</keyword>
<gene>
    <name evidence="3" type="ORF">F6V30_09150</name>
</gene>
<protein>
    <submittedName>
        <fullName evidence="3">DUF3592 domain-containing protein</fullName>
    </submittedName>
</protein>
<accession>A0ABQ6TPS8</accession>
<proteinExistence type="predicted"/>
<evidence type="ECO:0000313" key="4">
    <source>
        <dbReference type="Proteomes" id="UP000798046"/>
    </source>
</evidence>
<keyword evidence="1" id="KW-1133">Transmembrane helix</keyword>
<sequence length="171" mass="19545">MNPRRIRPELPGAVKRTIMYALFFTAPFFLFAYLVGGDTLQRSIRNYRLVHSGLKSSGVIVEYREQQWSLLGRKGDKEVRPVVTFGTHDGRTVTFESLYRPHYRGFSIGQTVPVLYDRDNPRDAEIDKPERLWGGMVFPYAVSGVLLLIGCWPLVALRKNSRGRRTRGGRG</sequence>
<dbReference type="EMBL" id="VZRA01000002">
    <property type="protein sequence ID" value="KAB0670310.1"/>
    <property type="molecule type" value="Genomic_DNA"/>
</dbReference>
<dbReference type="Proteomes" id="UP000798046">
    <property type="component" value="Unassembled WGS sequence"/>
</dbReference>
<comment type="caution">
    <text evidence="3">The sequence shown here is derived from an EMBL/GenBank/DDBJ whole genome shotgun (WGS) entry which is preliminary data.</text>
</comment>
<feature type="domain" description="DUF3592" evidence="2">
    <location>
        <begin position="57"/>
        <end position="129"/>
    </location>
</feature>
<dbReference type="RefSeq" id="WP_151156676.1">
    <property type="nucleotide sequence ID" value="NZ_VZRA01000002.1"/>
</dbReference>
<keyword evidence="1" id="KW-0812">Transmembrane</keyword>
<organism evidence="3 4">
    <name type="scientific">Oryzomonas sagensis</name>
    <dbReference type="NCBI Taxonomy" id="2603857"/>
    <lineage>
        <taxon>Bacteria</taxon>
        <taxon>Pseudomonadati</taxon>
        <taxon>Thermodesulfobacteriota</taxon>
        <taxon>Desulfuromonadia</taxon>
        <taxon>Geobacterales</taxon>
        <taxon>Geobacteraceae</taxon>
        <taxon>Oryzomonas</taxon>
    </lineage>
</organism>
<evidence type="ECO:0000259" key="2">
    <source>
        <dbReference type="Pfam" id="PF12158"/>
    </source>
</evidence>
<name>A0ABQ6TPS8_9BACT</name>
<feature type="transmembrane region" description="Helical" evidence="1">
    <location>
        <begin position="20"/>
        <end position="36"/>
    </location>
</feature>
<keyword evidence="1" id="KW-0472">Membrane</keyword>
<reference evidence="3 4" key="1">
    <citation type="journal article" date="2020" name="Microorganisms">
        <title>Description of Three Novel Members in the Family Geobacteraceae, Oryzomonas japonicum gen. nov., sp. nov., Oryzomonas sagensis sp. nov., and Oryzomonas ruber sp. nov.</title>
        <authorList>
            <person name="Xu Z."/>
            <person name="Masuda Y."/>
            <person name="Hayakawa C."/>
            <person name="Ushijima N."/>
            <person name="Kawano K."/>
            <person name="Shiratori Y."/>
            <person name="Senoo K."/>
            <person name="Itoh H."/>
        </authorList>
    </citation>
    <scope>NUCLEOTIDE SEQUENCE [LARGE SCALE GENOMIC DNA]</scope>
    <source>
        <strain evidence="3 4">Red100</strain>
    </source>
</reference>